<evidence type="ECO:0000313" key="6">
    <source>
        <dbReference type="Proteomes" id="UP000558284"/>
    </source>
</evidence>
<dbReference type="InterPro" id="IPR036388">
    <property type="entry name" value="WH-like_DNA-bd_sf"/>
</dbReference>
<keyword evidence="3" id="KW-0804">Transcription</keyword>
<feature type="domain" description="HTH gntR-type" evidence="4">
    <location>
        <begin position="17"/>
        <end position="84"/>
    </location>
</feature>
<dbReference type="EMBL" id="JACDTY010000002">
    <property type="protein sequence ID" value="MBA1140054.1"/>
    <property type="molecule type" value="Genomic_DNA"/>
</dbReference>
<dbReference type="SMART" id="SM00895">
    <property type="entry name" value="FCD"/>
    <property type="match status" value="1"/>
</dbReference>
<accession>A0A838B2M5</accession>
<keyword evidence="1" id="KW-0805">Transcription regulation</keyword>
<dbReference type="GO" id="GO:0003700">
    <property type="term" value="F:DNA-binding transcription factor activity"/>
    <property type="evidence" value="ECO:0007669"/>
    <property type="project" value="InterPro"/>
</dbReference>
<dbReference type="SMART" id="SM00345">
    <property type="entry name" value="HTH_GNTR"/>
    <property type="match status" value="1"/>
</dbReference>
<gene>
    <name evidence="5" type="ORF">H0241_07260</name>
</gene>
<evidence type="ECO:0000256" key="3">
    <source>
        <dbReference type="ARBA" id="ARBA00023163"/>
    </source>
</evidence>
<evidence type="ECO:0000256" key="1">
    <source>
        <dbReference type="ARBA" id="ARBA00023015"/>
    </source>
</evidence>
<dbReference type="PANTHER" id="PTHR43537:SF24">
    <property type="entry name" value="GLUCONATE OPERON TRANSCRIPTIONAL REPRESSOR"/>
    <property type="match status" value="1"/>
</dbReference>
<dbReference type="Gene3D" id="1.10.10.10">
    <property type="entry name" value="Winged helix-like DNA-binding domain superfamily/Winged helix DNA-binding domain"/>
    <property type="match status" value="1"/>
</dbReference>
<dbReference type="SUPFAM" id="SSF48008">
    <property type="entry name" value="GntR ligand-binding domain-like"/>
    <property type="match status" value="1"/>
</dbReference>
<dbReference type="InterPro" id="IPR000524">
    <property type="entry name" value="Tscrpt_reg_HTH_GntR"/>
</dbReference>
<dbReference type="AlphaFoldDB" id="A0A838B2M5"/>
<evidence type="ECO:0000256" key="2">
    <source>
        <dbReference type="ARBA" id="ARBA00023125"/>
    </source>
</evidence>
<dbReference type="InterPro" id="IPR011711">
    <property type="entry name" value="GntR_C"/>
</dbReference>
<dbReference type="InterPro" id="IPR008920">
    <property type="entry name" value="TF_FadR/GntR_C"/>
</dbReference>
<dbReference type="Pfam" id="PF00392">
    <property type="entry name" value="GntR"/>
    <property type="match status" value="1"/>
</dbReference>
<protein>
    <submittedName>
        <fullName evidence="5">GntR family transcriptional regulator</fullName>
    </submittedName>
</protein>
<reference evidence="5 6" key="1">
    <citation type="submission" date="2020-07" db="EMBL/GenBank/DDBJ databases">
        <title>Definition of the novel symbiovar canariense within Mesorhizobium novociceri, a new species of genus Mesorhizobium nodulating Cicer canariense in the Caldera de Taburiente National Park (La Palma, Canary Islands).</title>
        <authorList>
            <person name="Leon-Barrios M."/>
            <person name="Perez-Yepez J."/>
            <person name="Flores-Felix J.D."/>
            <person name="Ramirez-Baena M.H."/>
            <person name="Pulido-Suarez L."/>
            <person name="Igual J.M."/>
            <person name="Velazquez E."/>
            <person name="Peix A."/>
        </authorList>
    </citation>
    <scope>NUCLEOTIDE SEQUENCE [LARGE SCALE GENOMIC DNA]</scope>
    <source>
        <strain evidence="5 6">CCANP35</strain>
    </source>
</reference>
<dbReference type="Pfam" id="PF07729">
    <property type="entry name" value="FCD"/>
    <property type="match status" value="1"/>
</dbReference>
<organism evidence="5 6">
    <name type="scientific">Mesorhizobium neociceri</name>
    <dbReference type="NCBI Taxonomy" id="1307853"/>
    <lineage>
        <taxon>Bacteria</taxon>
        <taxon>Pseudomonadati</taxon>
        <taxon>Pseudomonadota</taxon>
        <taxon>Alphaproteobacteria</taxon>
        <taxon>Hyphomicrobiales</taxon>
        <taxon>Phyllobacteriaceae</taxon>
        <taxon>Mesorhizobium</taxon>
    </lineage>
</organism>
<sequence length="241" mass="26294">MTKHLQSQRPALGQRADAAQDVVYRWLKQHVLTLPSREGTFLTEAEVCRETGTSRTPVREALLRLEADGLLQIVPKKGAYVPPITEAEIDAVMQARSLVEEWCAGQATAFGDMLAAELDRLLARQVEVRNDPVAFIECDREFHRAIVRAAGNPVLADFYESLRDRQLRMGVHAIMMSGGRGDSVLAEHAAIVEGIRRGQPEQASAAVAEHLARTLVALRLPVAGSWSAGFGSRGQVGGHRG</sequence>
<keyword evidence="2" id="KW-0238">DNA-binding</keyword>
<dbReference type="SUPFAM" id="SSF46785">
    <property type="entry name" value="Winged helix' DNA-binding domain"/>
    <property type="match status" value="1"/>
</dbReference>
<dbReference type="GO" id="GO:0003677">
    <property type="term" value="F:DNA binding"/>
    <property type="evidence" value="ECO:0007669"/>
    <property type="project" value="UniProtKB-KW"/>
</dbReference>
<comment type="caution">
    <text evidence="5">The sequence shown here is derived from an EMBL/GenBank/DDBJ whole genome shotgun (WGS) entry which is preliminary data.</text>
</comment>
<dbReference type="PRINTS" id="PR00035">
    <property type="entry name" value="HTHGNTR"/>
</dbReference>
<dbReference type="PROSITE" id="PS50949">
    <property type="entry name" value="HTH_GNTR"/>
    <property type="match status" value="1"/>
</dbReference>
<dbReference type="PANTHER" id="PTHR43537">
    <property type="entry name" value="TRANSCRIPTIONAL REGULATOR, GNTR FAMILY"/>
    <property type="match status" value="1"/>
</dbReference>
<keyword evidence="6" id="KW-1185">Reference proteome</keyword>
<name>A0A838B2M5_9HYPH</name>
<evidence type="ECO:0000313" key="5">
    <source>
        <dbReference type="EMBL" id="MBA1140054.1"/>
    </source>
</evidence>
<dbReference type="InterPro" id="IPR036390">
    <property type="entry name" value="WH_DNA-bd_sf"/>
</dbReference>
<evidence type="ECO:0000259" key="4">
    <source>
        <dbReference type="PROSITE" id="PS50949"/>
    </source>
</evidence>
<dbReference type="Proteomes" id="UP000558284">
    <property type="component" value="Unassembled WGS sequence"/>
</dbReference>
<dbReference type="Gene3D" id="1.20.120.530">
    <property type="entry name" value="GntR ligand-binding domain-like"/>
    <property type="match status" value="1"/>
</dbReference>
<proteinExistence type="predicted"/>